<accession>A0A1R2C5T0</accession>
<evidence type="ECO:0000313" key="2">
    <source>
        <dbReference type="Proteomes" id="UP000187209"/>
    </source>
</evidence>
<reference evidence="1 2" key="1">
    <citation type="submission" date="2016-11" db="EMBL/GenBank/DDBJ databases">
        <title>The macronuclear genome of Stentor coeruleus: a giant cell with tiny introns.</title>
        <authorList>
            <person name="Slabodnick M."/>
            <person name="Ruby J.G."/>
            <person name="Reiff S.B."/>
            <person name="Swart E.C."/>
            <person name="Gosai S."/>
            <person name="Prabakaran S."/>
            <person name="Witkowska E."/>
            <person name="Larue G.E."/>
            <person name="Fisher S."/>
            <person name="Freeman R.M."/>
            <person name="Gunawardena J."/>
            <person name="Chu W."/>
            <person name="Stover N.A."/>
            <person name="Gregory B.D."/>
            <person name="Nowacki M."/>
            <person name="Derisi J."/>
            <person name="Roy S.W."/>
            <person name="Marshall W.F."/>
            <person name="Sood P."/>
        </authorList>
    </citation>
    <scope>NUCLEOTIDE SEQUENCE [LARGE SCALE GENOMIC DNA]</scope>
    <source>
        <strain evidence="1">WM001</strain>
    </source>
</reference>
<dbReference type="AlphaFoldDB" id="A0A1R2C5T0"/>
<organism evidence="1 2">
    <name type="scientific">Stentor coeruleus</name>
    <dbReference type="NCBI Taxonomy" id="5963"/>
    <lineage>
        <taxon>Eukaryota</taxon>
        <taxon>Sar</taxon>
        <taxon>Alveolata</taxon>
        <taxon>Ciliophora</taxon>
        <taxon>Postciliodesmatophora</taxon>
        <taxon>Heterotrichea</taxon>
        <taxon>Heterotrichida</taxon>
        <taxon>Stentoridae</taxon>
        <taxon>Stentor</taxon>
    </lineage>
</organism>
<protein>
    <submittedName>
        <fullName evidence="1">Uncharacterized protein</fullName>
    </submittedName>
</protein>
<sequence>MLGNIEIFDFFKNFPKHIRTKCIEEVIVFGIRTLKKKYKTEISFNTLLRVNSKKPELIKRELTPTLKFAYHKDPIQDTDRMRMSTIRCSRDNICMDTTCLPLKVENRRAFSTQMQFLASTQPRSNIQNNKKVSWDRLGLSESLEKENDVIRMADEFLKNPFSSSLSKHVTRVSSPGLFDSNVFSTIEITSPDGYIDI</sequence>
<evidence type="ECO:0000313" key="1">
    <source>
        <dbReference type="EMBL" id="OMJ84373.1"/>
    </source>
</evidence>
<proteinExistence type="predicted"/>
<name>A0A1R2C5T0_9CILI</name>
<comment type="caution">
    <text evidence="1">The sequence shown here is derived from an EMBL/GenBank/DDBJ whole genome shotgun (WGS) entry which is preliminary data.</text>
</comment>
<dbReference type="EMBL" id="MPUH01000271">
    <property type="protein sequence ID" value="OMJ84373.1"/>
    <property type="molecule type" value="Genomic_DNA"/>
</dbReference>
<dbReference type="Proteomes" id="UP000187209">
    <property type="component" value="Unassembled WGS sequence"/>
</dbReference>
<gene>
    <name evidence="1" type="ORF">SteCoe_14525</name>
</gene>
<keyword evidence="2" id="KW-1185">Reference proteome</keyword>